<evidence type="ECO:0000256" key="2">
    <source>
        <dbReference type="ARBA" id="ARBA00023015"/>
    </source>
</evidence>
<dbReference type="EMBL" id="CACTIH010002005">
    <property type="protein sequence ID" value="CAA2971298.1"/>
    <property type="molecule type" value="Genomic_DNA"/>
</dbReference>
<dbReference type="PROSITE" id="PS50888">
    <property type="entry name" value="BHLH"/>
    <property type="match status" value="1"/>
</dbReference>
<evidence type="ECO:0000256" key="1">
    <source>
        <dbReference type="ARBA" id="ARBA00004123"/>
    </source>
</evidence>
<keyword evidence="3" id="KW-0804">Transcription</keyword>
<organism evidence="7 8">
    <name type="scientific">Olea europaea subsp. europaea</name>
    <dbReference type="NCBI Taxonomy" id="158383"/>
    <lineage>
        <taxon>Eukaryota</taxon>
        <taxon>Viridiplantae</taxon>
        <taxon>Streptophyta</taxon>
        <taxon>Embryophyta</taxon>
        <taxon>Tracheophyta</taxon>
        <taxon>Spermatophyta</taxon>
        <taxon>Magnoliopsida</taxon>
        <taxon>eudicotyledons</taxon>
        <taxon>Gunneridae</taxon>
        <taxon>Pentapetalae</taxon>
        <taxon>asterids</taxon>
        <taxon>lamiids</taxon>
        <taxon>Lamiales</taxon>
        <taxon>Oleaceae</taxon>
        <taxon>Oleeae</taxon>
        <taxon>Olea</taxon>
    </lineage>
</organism>
<dbReference type="GO" id="GO:0046983">
    <property type="term" value="F:protein dimerization activity"/>
    <property type="evidence" value="ECO:0007669"/>
    <property type="project" value="InterPro"/>
</dbReference>
<feature type="compositionally biased region" description="Polar residues" evidence="5">
    <location>
        <begin position="191"/>
        <end position="201"/>
    </location>
</feature>
<protein>
    <submittedName>
        <fullName evidence="7">Transcription factor BIM1 isoform X1</fullName>
    </submittedName>
</protein>
<feature type="region of interest" description="Disordered" evidence="5">
    <location>
        <begin position="533"/>
        <end position="572"/>
    </location>
</feature>
<dbReference type="PANTHER" id="PTHR46412">
    <property type="entry name" value="BES1-INTERACTING MYC-LIKE PROTEIN"/>
    <property type="match status" value="1"/>
</dbReference>
<keyword evidence="2" id="KW-0805">Transcription regulation</keyword>
<dbReference type="Gramene" id="OE9A115019T6">
    <property type="protein sequence ID" value="OE9A115019C6"/>
    <property type="gene ID" value="OE9A115019"/>
</dbReference>
<dbReference type="GO" id="GO:0005634">
    <property type="term" value="C:nucleus"/>
    <property type="evidence" value="ECO:0007669"/>
    <property type="project" value="UniProtKB-SubCell"/>
</dbReference>
<accession>A0A8S0QZR9</accession>
<dbReference type="InterPro" id="IPR044295">
    <property type="entry name" value="BIM1/2/3"/>
</dbReference>
<evidence type="ECO:0000313" key="7">
    <source>
        <dbReference type="EMBL" id="CAA2971298.1"/>
    </source>
</evidence>
<evidence type="ECO:0000313" key="8">
    <source>
        <dbReference type="Proteomes" id="UP000594638"/>
    </source>
</evidence>
<dbReference type="PANTHER" id="PTHR46412:SF3">
    <property type="entry name" value="TRANSCRIPTION FACTOR BIM1"/>
    <property type="match status" value="1"/>
</dbReference>
<proteinExistence type="predicted"/>
<dbReference type="GO" id="GO:0006351">
    <property type="term" value="P:DNA-templated transcription"/>
    <property type="evidence" value="ECO:0007669"/>
    <property type="project" value="InterPro"/>
</dbReference>
<dbReference type="Gene3D" id="4.10.280.10">
    <property type="entry name" value="Helix-loop-helix DNA-binding domain"/>
    <property type="match status" value="1"/>
</dbReference>
<evidence type="ECO:0000256" key="3">
    <source>
        <dbReference type="ARBA" id="ARBA00023163"/>
    </source>
</evidence>
<dbReference type="Pfam" id="PF00010">
    <property type="entry name" value="HLH"/>
    <property type="match status" value="1"/>
</dbReference>
<evidence type="ECO:0000259" key="6">
    <source>
        <dbReference type="PROSITE" id="PS50888"/>
    </source>
</evidence>
<comment type="caution">
    <text evidence="7">The sequence shown here is derived from an EMBL/GenBank/DDBJ whole genome shotgun (WGS) entry which is preliminary data.</text>
</comment>
<dbReference type="SMART" id="SM00353">
    <property type="entry name" value="HLH"/>
    <property type="match status" value="1"/>
</dbReference>
<reference evidence="7 8" key="1">
    <citation type="submission" date="2019-12" db="EMBL/GenBank/DDBJ databases">
        <authorList>
            <person name="Alioto T."/>
            <person name="Alioto T."/>
            <person name="Gomez Garrido J."/>
        </authorList>
    </citation>
    <scope>NUCLEOTIDE SEQUENCE [LARGE SCALE GENOMIC DNA]</scope>
</reference>
<sequence>MAFEFSFCKLSLRKNWLINFSTFNYMLYIKCVITDRKATHDFLSLYSPVQQDPRPPQDGYLKTHDFLQPLERVGKNSTKEESKIEITAPGPPTSVEHVLPGGIGTYSISYLNQRILKPEGSIFMAQESSTTRSDENQNSASYTGSGFTLWDESAVKMGQTGKENIATQRHILRESGMNGVGGQWMTVFEPPSQSSSNWNHNSKTFSSFLSSQPSSSQKKQSFMNMMTSATNDQEEDDDDDDDEEFVVKKESTPHPKGNLTVKAEGKPVDQKPNTPRSKHSATEQRRRSKINDRFQRLREIIPNSDQKRDKASFLLEVIEHIQFLQEKVHKYESSYNVWNHEPSKFMQWSKSNIAEGFIDHSQGMNSGSNSASVLPAKFDENKTSVSPTVPINGQNLVELETKTATTSKEREPALRTKTGPVPPTMQHNIFSFGRTSIAASPVSPTPAYDADKTASFSQSQFWQNRSCVNECTVADVRMKNQELTIESGTISISSVYSQRLLNTLTQALNNSGVDLSQANISVQIDLGKRASLSSASTLKDDDEIPTGNKALPRSRAATTEESEQALKRLKTS</sequence>
<feature type="region of interest" description="Disordered" evidence="5">
    <location>
        <begin position="404"/>
        <end position="424"/>
    </location>
</feature>
<name>A0A8S0QZR9_OLEEU</name>
<keyword evidence="8" id="KW-1185">Reference proteome</keyword>
<comment type="subcellular location">
    <subcellularLocation>
        <location evidence="1">Nucleus</location>
    </subcellularLocation>
</comment>
<feature type="domain" description="BHLH" evidence="6">
    <location>
        <begin position="274"/>
        <end position="324"/>
    </location>
</feature>
<feature type="compositionally biased region" description="Acidic residues" evidence="5">
    <location>
        <begin position="232"/>
        <end position="244"/>
    </location>
</feature>
<dbReference type="Proteomes" id="UP000594638">
    <property type="component" value="Unassembled WGS sequence"/>
</dbReference>
<dbReference type="GO" id="GO:0003700">
    <property type="term" value="F:DNA-binding transcription factor activity"/>
    <property type="evidence" value="ECO:0007669"/>
    <property type="project" value="InterPro"/>
</dbReference>
<dbReference type="OrthoDB" id="690068at2759"/>
<dbReference type="AlphaFoldDB" id="A0A8S0QZR9"/>
<dbReference type="CDD" id="cd11453">
    <property type="entry name" value="bHLH_AtBIM_like"/>
    <property type="match status" value="1"/>
</dbReference>
<dbReference type="SUPFAM" id="SSF47459">
    <property type="entry name" value="HLH, helix-loop-helix DNA-binding domain"/>
    <property type="match status" value="1"/>
</dbReference>
<keyword evidence="4" id="KW-0539">Nucleus</keyword>
<feature type="region of interest" description="Disordered" evidence="5">
    <location>
        <begin position="182"/>
        <end position="291"/>
    </location>
</feature>
<feature type="compositionally biased region" description="Low complexity" evidence="5">
    <location>
        <begin position="202"/>
        <end position="222"/>
    </location>
</feature>
<dbReference type="InterPro" id="IPR011598">
    <property type="entry name" value="bHLH_dom"/>
</dbReference>
<feature type="compositionally biased region" description="Basic and acidic residues" evidence="5">
    <location>
        <begin position="280"/>
        <end position="291"/>
    </location>
</feature>
<evidence type="ECO:0000256" key="5">
    <source>
        <dbReference type="SAM" id="MobiDB-lite"/>
    </source>
</evidence>
<gene>
    <name evidence="7" type="ORF">OLEA9_A115019</name>
</gene>
<dbReference type="InterPro" id="IPR036638">
    <property type="entry name" value="HLH_DNA-bd_sf"/>
</dbReference>
<evidence type="ECO:0000256" key="4">
    <source>
        <dbReference type="ARBA" id="ARBA00023242"/>
    </source>
</evidence>